<feature type="region of interest" description="Disordered" evidence="1">
    <location>
        <begin position="1"/>
        <end position="27"/>
    </location>
</feature>
<gene>
    <name evidence="2" type="ORF">JMJ77_000371</name>
</gene>
<evidence type="ECO:0000313" key="3">
    <source>
        <dbReference type="Proteomes" id="UP000699042"/>
    </source>
</evidence>
<name>A0A9P7RC44_9PEZI</name>
<accession>A0A9P7RC44</accession>
<dbReference type="EMBL" id="JAESDN010000003">
    <property type="protein sequence ID" value="KAG7053281.1"/>
    <property type="molecule type" value="Genomic_DNA"/>
</dbReference>
<reference evidence="2" key="1">
    <citation type="submission" date="2021-05" db="EMBL/GenBank/DDBJ databases">
        <title>Comparative genomics of three Colletotrichum scovillei strains and genetic complementation revealed genes involved fungal growth and virulence on chili pepper.</title>
        <authorList>
            <person name="Hsieh D.-K."/>
            <person name="Chuang S.-C."/>
            <person name="Chen C.-Y."/>
            <person name="Chao Y.-T."/>
            <person name="Lu M.-Y.J."/>
            <person name="Lee M.-H."/>
            <person name="Shih M.-C."/>
        </authorList>
    </citation>
    <scope>NUCLEOTIDE SEQUENCE</scope>
    <source>
        <strain evidence="2">Coll-153</strain>
    </source>
</reference>
<proteinExistence type="predicted"/>
<dbReference type="AlphaFoldDB" id="A0A9P7RC44"/>
<organism evidence="2 3">
    <name type="scientific">Colletotrichum scovillei</name>
    <dbReference type="NCBI Taxonomy" id="1209932"/>
    <lineage>
        <taxon>Eukaryota</taxon>
        <taxon>Fungi</taxon>
        <taxon>Dikarya</taxon>
        <taxon>Ascomycota</taxon>
        <taxon>Pezizomycotina</taxon>
        <taxon>Sordariomycetes</taxon>
        <taxon>Hypocreomycetidae</taxon>
        <taxon>Glomerellales</taxon>
        <taxon>Glomerellaceae</taxon>
        <taxon>Colletotrichum</taxon>
        <taxon>Colletotrichum acutatum species complex</taxon>
    </lineage>
</organism>
<dbReference type="Proteomes" id="UP000699042">
    <property type="component" value="Unassembled WGS sequence"/>
</dbReference>
<keyword evidence="3" id="KW-1185">Reference proteome</keyword>
<evidence type="ECO:0000313" key="2">
    <source>
        <dbReference type="EMBL" id="KAG7053281.1"/>
    </source>
</evidence>
<protein>
    <submittedName>
        <fullName evidence="2">Uncharacterized protein</fullName>
    </submittedName>
</protein>
<evidence type="ECO:0000256" key="1">
    <source>
        <dbReference type="SAM" id="MobiDB-lite"/>
    </source>
</evidence>
<feature type="compositionally biased region" description="Basic residues" evidence="1">
    <location>
        <begin position="16"/>
        <end position="27"/>
    </location>
</feature>
<sequence>MVCLPLPKEGTSPSNHWKKKKRRQEIS</sequence>
<comment type="caution">
    <text evidence="2">The sequence shown here is derived from an EMBL/GenBank/DDBJ whole genome shotgun (WGS) entry which is preliminary data.</text>
</comment>